<comment type="caution">
    <text evidence="1">The sequence shown here is derived from an EMBL/GenBank/DDBJ whole genome shotgun (WGS) entry which is preliminary data.</text>
</comment>
<dbReference type="RefSeq" id="WP_207575409.1">
    <property type="nucleotide sequence ID" value="NZ_JAFNME010000017.1"/>
</dbReference>
<proteinExistence type="predicted"/>
<dbReference type="Pfam" id="PF04245">
    <property type="entry name" value="NA37"/>
    <property type="match status" value="1"/>
</dbReference>
<dbReference type="AlphaFoldDB" id="A0A939H1Q1"/>
<dbReference type="InterPro" id="IPR007358">
    <property type="entry name" value="Nucleoid_associated_NdpA"/>
</dbReference>
<organism evidence="1 2">
    <name type="scientific">Comamonas denitrificans</name>
    <dbReference type="NCBI Taxonomy" id="117506"/>
    <lineage>
        <taxon>Bacteria</taxon>
        <taxon>Pseudomonadati</taxon>
        <taxon>Pseudomonadota</taxon>
        <taxon>Betaproteobacteria</taxon>
        <taxon>Burkholderiales</taxon>
        <taxon>Comamonadaceae</taxon>
        <taxon>Comamonas</taxon>
    </lineage>
</organism>
<gene>
    <name evidence="1" type="ORF">J1777_09080</name>
</gene>
<keyword evidence="2" id="KW-1185">Reference proteome</keyword>
<name>A0A939H1Q1_9BURK</name>
<protein>
    <submittedName>
        <fullName evidence="1">Nucleoid-associated protein</fullName>
    </submittedName>
</protein>
<reference evidence="1" key="1">
    <citation type="submission" date="2021-03" db="EMBL/GenBank/DDBJ databases">
        <title>Comamonas denitrificans.</title>
        <authorList>
            <person name="Finster K."/>
        </authorList>
    </citation>
    <scope>NUCLEOTIDE SEQUENCE</scope>
    <source>
        <strain evidence="1">MM2021_4</strain>
    </source>
</reference>
<evidence type="ECO:0000313" key="2">
    <source>
        <dbReference type="Proteomes" id="UP000664731"/>
    </source>
</evidence>
<dbReference type="Proteomes" id="UP000664731">
    <property type="component" value="Unassembled WGS sequence"/>
</dbReference>
<evidence type="ECO:0000313" key="1">
    <source>
        <dbReference type="EMBL" id="MBO1249971.1"/>
    </source>
</evidence>
<sequence length="347" mass="39212">MKRWTFRLKGKLMEIGESVVKAVILHQVGNRLREEPLILAEKCFAITESISQVILGGYFRGIFSERNKYVLSHESDMALNDVAHHSSSFFREEITFEELSKNLASHLYSSTHHPNVASGDLFVILFDNLKVDGECRSAIGIYKSESKQQYLSAHIDGQTQKLEVSIGINPDLIDKGVLIISGSDVIYAIDRLSSRTKYWIDDFLKAKQIPDERVKSAVATGLIEKVRENIESPTARQDFYREVIALCNSKEKVLGEEIREVSEKYVHPDLWSKELDRLVERKGLVDTREISISAKKLQAKLSRIFNRINIGNDIGLVIPDGLIFSDAVFTNDGDSILINVTLERNNG</sequence>
<dbReference type="EMBL" id="JAFNME010000017">
    <property type="protein sequence ID" value="MBO1249971.1"/>
    <property type="molecule type" value="Genomic_DNA"/>
</dbReference>
<dbReference type="GO" id="GO:0009295">
    <property type="term" value="C:nucleoid"/>
    <property type="evidence" value="ECO:0007669"/>
    <property type="project" value="InterPro"/>
</dbReference>
<accession>A0A939H1Q1</accession>